<evidence type="ECO:0000256" key="2">
    <source>
        <dbReference type="RuleBase" id="RU362080"/>
    </source>
</evidence>
<sequence>MRIFTSIDLQRQTGDVQRAASREGVVITSHGKPRNVILSVEEFCRLKRMAQEPVPPDLLSRKPLVIRHRADPLGYDVSDFSRAADRMARDALDGAHEEAVQAELADVRSRFKEERQ</sequence>
<dbReference type="EMBL" id="MSPX01000006">
    <property type="protein sequence ID" value="OQP86784.1"/>
    <property type="molecule type" value="Genomic_DNA"/>
</dbReference>
<keyword evidence="4" id="KW-1185">Reference proteome</keyword>
<dbReference type="Pfam" id="PF02604">
    <property type="entry name" value="PhdYeFM_antitox"/>
    <property type="match status" value="1"/>
</dbReference>
<accession>A0ABX3PE36</accession>
<protein>
    <recommendedName>
        <fullName evidence="2">Antitoxin</fullName>
    </recommendedName>
</protein>
<comment type="caution">
    <text evidence="3">The sequence shown here is derived from an EMBL/GenBank/DDBJ whole genome shotgun (WGS) entry which is preliminary data.</text>
</comment>
<organism evidence="3 4">
    <name type="scientific">Xaviernesmea rhizosphaerae</name>
    <dbReference type="NCBI Taxonomy" id="1672749"/>
    <lineage>
        <taxon>Bacteria</taxon>
        <taxon>Pseudomonadati</taxon>
        <taxon>Pseudomonadota</taxon>
        <taxon>Alphaproteobacteria</taxon>
        <taxon>Hyphomicrobiales</taxon>
        <taxon>Rhizobiaceae</taxon>
        <taxon>Rhizobium/Agrobacterium group</taxon>
        <taxon>Xaviernesmea</taxon>
    </lineage>
</organism>
<evidence type="ECO:0000313" key="4">
    <source>
        <dbReference type="Proteomes" id="UP000192652"/>
    </source>
</evidence>
<gene>
    <name evidence="3" type="ORF">BTR14_09415</name>
</gene>
<dbReference type="Proteomes" id="UP000192652">
    <property type="component" value="Unassembled WGS sequence"/>
</dbReference>
<dbReference type="RefSeq" id="WP_081176003.1">
    <property type="nucleotide sequence ID" value="NZ_MSPX01000006.1"/>
</dbReference>
<comment type="function">
    <text evidence="2">Antitoxin component of a type II toxin-antitoxin (TA) system.</text>
</comment>
<dbReference type="InterPro" id="IPR006442">
    <property type="entry name" value="Antitoxin_Phd/YefM"/>
</dbReference>
<comment type="similarity">
    <text evidence="1 2">Belongs to the phD/YefM antitoxin family.</text>
</comment>
<evidence type="ECO:0000256" key="1">
    <source>
        <dbReference type="ARBA" id="ARBA00009981"/>
    </source>
</evidence>
<evidence type="ECO:0000313" key="3">
    <source>
        <dbReference type="EMBL" id="OQP86784.1"/>
    </source>
</evidence>
<name>A0ABX3PE36_9HYPH</name>
<dbReference type="SUPFAM" id="SSF143120">
    <property type="entry name" value="YefM-like"/>
    <property type="match status" value="1"/>
</dbReference>
<dbReference type="Gene3D" id="3.40.1620.10">
    <property type="entry name" value="YefM-like domain"/>
    <property type="match status" value="1"/>
</dbReference>
<reference evidence="3 4" key="1">
    <citation type="journal article" date="2017" name="Antonie Van Leeuwenhoek">
        <title>Rhizobium rhizosphaerae sp. nov., a novel species isolated from rice rhizosphere.</title>
        <authorList>
            <person name="Zhao J.J."/>
            <person name="Zhang J."/>
            <person name="Zhang R.J."/>
            <person name="Zhang C.W."/>
            <person name="Yin H.Q."/>
            <person name="Zhang X.X."/>
        </authorList>
    </citation>
    <scope>NUCLEOTIDE SEQUENCE [LARGE SCALE GENOMIC DNA]</scope>
    <source>
        <strain evidence="3 4">RD15</strain>
    </source>
</reference>
<proteinExistence type="inferred from homology"/>
<dbReference type="InterPro" id="IPR036165">
    <property type="entry name" value="YefM-like_sf"/>
</dbReference>
<dbReference type="NCBIfam" id="TIGR01552">
    <property type="entry name" value="phd_fam"/>
    <property type="match status" value="1"/>
</dbReference>